<keyword evidence="1" id="KW-0472">Membrane</keyword>
<keyword evidence="1" id="KW-1133">Transmembrane helix</keyword>
<gene>
    <name evidence="2" type="ORF">XAT740_LOCUS42957</name>
</gene>
<evidence type="ECO:0000313" key="2">
    <source>
        <dbReference type="EMBL" id="CAF1551845.1"/>
    </source>
</evidence>
<evidence type="ECO:0000313" key="3">
    <source>
        <dbReference type="Proteomes" id="UP000663828"/>
    </source>
</evidence>
<evidence type="ECO:0000256" key="1">
    <source>
        <dbReference type="SAM" id="Phobius"/>
    </source>
</evidence>
<dbReference type="EMBL" id="CAJNOR010005216">
    <property type="protein sequence ID" value="CAF1551845.1"/>
    <property type="molecule type" value="Genomic_DNA"/>
</dbReference>
<keyword evidence="3" id="KW-1185">Reference proteome</keyword>
<comment type="caution">
    <text evidence="2">The sequence shown here is derived from an EMBL/GenBank/DDBJ whole genome shotgun (WGS) entry which is preliminary data.</text>
</comment>
<feature type="transmembrane region" description="Helical" evidence="1">
    <location>
        <begin position="51"/>
        <end position="69"/>
    </location>
</feature>
<sequence>MSNISPYKNNRRLREPQHLVTIILSTSIPAKQITSTDNAPTPISFVIHSKVLLLLICVPLALFVLTLILRSICKQKQNATEFVNQRCPAYRQGLRENLKTTSIDDEPLIKKFTPHSTVSISEPQIYEPSIVYWHLEKSSSESHIPQVLSKISVDTSASARVIDSKIGGHDSYQLLTERMPRILYIGHPRDSLVSNRSQLASLAYPDSDASTINYSSVSSLGAALRRYSRFLQPETAHPLSPTTTVDFRSSSTSSISENVYLTEIIAREKRTPSNRSVFSTDDEDSCI</sequence>
<protein>
    <submittedName>
        <fullName evidence="2">Uncharacterized protein</fullName>
    </submittedName>
</protein>
<reference evidence="2" key="1">
    <citation type="submission" date="2021-02" db="EMBL/GenBank/DDBJ databases">
        <authorList>
            <person name="Nowell W R."/>
        </authorList>
    </citation>
    <scope>NUCLEOTIDE SEQUENCE</scope>
</reference>
<proteinExistence type="predicted"/>
<name>A0A815X2Z9_ADIRI</name>
<dbReference type="Proteomes" id="UP000663828">
    <property type="component" value="Unassembled WGS sequence"/>
</dbReference>
<keyword evidence="1" id="KW-0812">Transmembrane</keyword>
<dbReference type="AlphaFoldDB" id="A0A815X2Z9"/>
<organism evidence="2 3">
    <name type="scientific">Adineta ricciae</name>
    <name type="common">Rotifer</name>
    <dbReference type="NCBI Taxonomy" id="249248"/>
    <lineage>
        <taxon>Eukaryota</taxon>
        <taxon>Metazoa</taxon>
        <taxon>Spiralia</taxon>
        <taxon>Gnathifera</taxon>
        <taxon>Rotifera</taxon>
        <taxon>Eurotatoria</taxon>
        <taxon>Bdelloidea</taxon>
        <taxon>Adinetida</taxon>
        <taxon>Adinetidae</taxon>
        <taxon>Adineta</taxon>
    </lineage>
</organism>
<accession>A0A815X2Z9</accession>